<comment type="similarity">
    <text evidence="6">Belongs to the ABC-4 integral membrane protein family.</text>
</comment>
<dbReference type="RefSeq" id="WP_127352668.1">
    <property type="nucleotide sequence ID" value="NZ_CP034791.1"/>
</dbReference>
<feature type="transmembrane region" description="Helical" evidence="7">
    <location>
        <begin position="317"/>
        <end position="346"/>
    </location>
</feature>
<protein>
    <submittedName>
        <fullName evidence="10">FtsX-like permease family protein</fullName>
    </submittedName>
</protein>
<keyword evidence="5 7" id="KW-0472">Membrane</keyword>
<dbReference type="Proteomes" id="UP000282930">
    <property type="component" value="Chromosome"/>
</dbReference>
<evidence type="ECO:0000256" key="5">
    <source>
        <dbReference type="ARBA" id="ARBA00023136"/>
    </source>
</evidence>
<keyword evidence="11" id="KW-1185">Reference proteome</keyword>
<name>A0A3T0D8S8_9FIRM</name>
<keyword evidence="2" id="KW-1003">Cell membrane</keyword>
<sequence length="395" mass="43221">MEKFLLSCKMAIQSIFLNRLRSFLTLLGVVIGVGAVVAAVGLAEGTTAGITKEIEKLGTNLVYVFINPASKNEDISVDQFLEFARKNNDVILGVSPFVQYPAQALFRGKKEECQIIGATAEYMMIQNLALSKGRFISPVDSDFRQKVAVIGSRIQKKLFDGQNPVGQEINVNGQVFKVVGVLKEKQGGRDNTVDDSIIVPLFALNSLSTDDYALVKNFLVRTVSADKNNEVKKRIKAYLSSIVKKEENYTVYDMSELMSALNQITYLLMIILGGIATISLVVGGIGIMNIMLVSVTERTREIGIRKAIGAKRRDIRVQFLIESMVITGVGGIIGILLGFFVIAVGISRIPGVEPVYSLKWAFLAFGISVLIGVIFGMLPAEKAARLNPIEALRYE</sequence>
<comment type="subcellular location">
    <subcellularLocation>
        <location evidence="1">Cell membrane</location>
        <topology evidence="1">Multi-pass membrane protein</topology>
    </subcellularLocation>
</comment>
<dbReference type="KEGG" id="ccha:ELD05_12370"/>
<evidence type="ECO:0000256" key="2">
    <source>
        <dbReference type="ARBA" id="ARBA00022475"/>
    </source>
</evidence>
<evidence type="ECO:0000313" key="11">
    <source>
        <dbReference type="Proteomes" id="UP000282930"/>
    </source>
</evidence>
<feature type="transmembrane region" description="Helical" evidence="7">
    <location>
        <begin position="266"/>
        <end position="296"/>
    </location>
</feature>
<dbReference type="PANTHER" id="PTHR30572">
    <property type="entry name" value="MEMBRANE COMPONENT OF TRANSPORTER-RELATED"/>
    <property type="match status" value="1"/>
</dbReference>
<evidence type="ECO:0000256" key="6">
    <source>
        <dbReference type="ARBA" id="ARBA00038076"/>
    </source>
</evidence>
<accession>A0A3T0D8S8</accession>
<dbReference type="PANTHER" id="PTHR30572:SF4">
    <property type="entry name" value="ABC TRANSPORTER PERMEASE YTRF"/>
    <property type="match status" value="1"/>
</dbReference>
<dbReference type="EMBL" id="CP034791">
    <property type="protein sequence ID" value="AZT91339.1"/>
    <property type="molecule type" value="Genomic_DNA"/>
</dbReference>
<organism evidence="10 11">
    <name type="scientific">Caldicellulosiruptor changbaiensis</name>
    <dbReference type="NCBI Taxonomy" id="1222016"/>
    <lineage>
        <taxon>Bacteria</taxon>
        <taxon>Bacillati</taxon>
        <taxon>Bacillota</taxon>
        <taxon>Bacillota incertae sedis</taxon>
        <taxon>Caldicellulosiruptorales</taxon>
        <taxon>Caldicellulosiruptoraceae</taxon>
        <taxon>Caldicellulosiruptor</taxon>
    </lineage>
</organism>
<evidence type="ECO:0000259" key="8">
    <source>
        <dbReference type="Pfam" id="PF02687"/>
    </source>
</evidence>
<evidence type="ECO:0000313" key="10">
    <source>
        <dbReference type="EMBL" id="AZT91339.1"/>
    </source>
</evidence>
<evidence type="ECO:0000259" key="9">
    <source>
        <dbReference type="Pfam" id="PF12704"/>
    </source>
</evidence>
<evidence type="ECO:0000256" key="7">
    <source>
        <dbReference type="SAM" id="Phobius"/>
    </source>
</evidence>
<reference evidence="10 11" key="1">
    <citation type="submission" date="2018-12" db="EMBL/GenBank/DDBJ databases">
        <title>Genome sequence from the cellulolytic species, Caldicellulosiruptor changbaiensis.</title>
        <authorList>
            <person name="Blumer-Schuette S.E."/>
            <person name="Mendoza C."/>
        </authorList>
    </citation>
    <scope>NUCLEOTIDE SEQUENCE [LARGE SCALE GENOMIC DNA]</scope>
    <source>
        <strain evidence="10 11">CBS-Z</strain>
    </source>
</reference>
<feature type="transmembrane region" description="Helical" evidence="7">
    <location>
        <begin position="358"/>
        <end position="378"/>
    </location>
</feature>
<dbReference type="InterPro" id="IPR003838">
    <property type="entry name" value="ABC3_permease_C"/>
</dbReference>
<keyword evidence="4 7" id="KW-1133">Transmembrane helix</keyword>
<proteinExistence type="inferred from homology"/>
<dbReference type="Pfam" id="PF02687">
    <property type="entry name" value="FtsX"/>
    <property type="match status" value="1"/>
</dbReference>
<feature type="domain" description="MacB-like periplasmic core" evidence="9">
    <location>
        <begin position="22"/>
        <end position="237"/>
    </location>
</feature>
<dbReference type="Pfam" id="PF12704">
    <property type="entry name" value="MacB_PCD"/>
    <property type="match status" value="1"/>
</dbReference>
<dbReference type="GO" id="GO:0022857">
    <property type="term" value="F:transmembrane transporter activity"/>
    <property type="evidence" value="ECO:0007669"/>
    <property type="project" value="TreeGrafter"/>
</dbReference>
<dbReference type="AlphaFoldDB" id="A0A3T0D8S8"/>
<evidence type="ECO:0000256" key="4">
    <source>
        <dbReference type="ARBA" id="ARBA00022989"/>
    </source>
</evidence>
<dbReference type="InterPro" id="IPR025857">
    <property type="entry name" value="MacB_PCD"/>
</dbReference>
<dbReference type="GO" id="GO:0005886">
    <property type="term" value="C:plasma membrane"/>
    <property type="evidence" value="ECO:0007669"/>
    <property type="project" value="UniProtKB-SubCell"/>
</dbReference>
<dbReference type="InterPro" id="IPR050250">
    <property type="entry name" value="Macrolide_Exporter_MacB"/>
</dbReference>
<gene>
    <name evidence="10" type="ORF">ELD05_12370</name>
</gene>
<evidence type="ECO:0000256" key="3">
    <source>
        <dbReference type="ARBA" id="ARBA00022692"/>
    </source>
</evidence>
<feature type="transmembrane region" description="Helical" evidence="7">
    <location>
        <begin position="20"/>
        <end position="43"/>
    </location>
</feature>
<keyword evidence="3 7" id="KW-0812">Transmembrane</keyword>
<feature type="domain" description="ABC3 transporter permease C-terminal" evidence="8">
    <location>
        <begin position="275"/>
        <end position="388"/>
    </location>
</feature>
<evidence type="ECO:0000256" key="1">
    <source>
        <dbReference type="ARBA" id="ARBA00004651"/>
    </source>
</evidence>